<dbReference type="Proteomes" id="UP000054498">
    <property type="component" value="Unassembled WGS sequence"/>
</dbReference>
<dbReference type="KEGG" id="mng:MNEG_11429"/>
<evidence type="ECO:0000313" key="1">
    <source>
        <dbReference type="EMBL" id="KIY96534.1"/>
    </source>
</evidence>
<feature type="non-terminal residue" evidence="1">
    <location>
        <position position="1"/>
    </location>
</feature>
<organism evidence="1 2">
    <name type="scientific">Monoraphidium neglectum</name>
    <dbReference type="NCBI Taxonomy" id="145388"/>
    <lineage>
        <taxon>Eukaryota</taxon>
        <taxon>Viridiplantae</taxon>
        <taxon>Chlorophyta</taxon>
        <taxon>core chlorophytes</taxon>
        <taxon>Chlorophyceae</taxon>
        <taxon>CS clade</taxon>
        <taxon>Sphaeropleales</taxon>
        <taxon>Selenastraceae</taxon>
        <taxon>Monoraphidium</taxon>
    </lineage>
</organism>
<evidence type="ECO:0000313" key="2">
    <source>
        <dbReference type="Proteomes" id="UP000054498"/>
    </source>
</evidence>
<dbReference type="GeneID" id="25728690"/>
<sequence length="96" mass="9603">GGVPNALIVCGKEVRDSGRVGRDCTVGALEGACPRRWWAAVERVQLPPERLSAGWAVLGAGGLLKFGVEGLVSPLAGCAPGGAYGGFSVPDGAVEG</sequence>
<dbReference type="EMBL" id="KK102958">
    <property type="protein sequence ID" value="KIY96534.1"/>
    <property type="molecule type" value="Genomic_DNA"/>
</dbReference>
<reference evidence="1 2" key="1">
    <citation type="journal article" date="2013" name="BMC Genomics">
        <title>Reconstruction of the lipid metabolism for the microalga Monoraphidium neglectum from its genome sequence reveals characteristics suitable for biofuel production.</title>
        <authorList>
            <person name="Bogen C."/>
            <person name="Al-Dilaimi A."/>
            <person name="Albersmeier A."/>
            <person name="Wichmann J."/>
            <person name="Grundmann M."/>
            <person name="Rupp O."/>
            <person name="Lauersen K.J."/>
            <person name="Blifernez-Klassen O."/>
            <person name="Kalinowski J."/>
            <person name="Goesmann A."/>
            <person name="Mussgnug J.H."/>
            <person name="Kruse O."/>
        </authorList>
    </citation>
    <scope>NUCLEOTIDE SEQUENCE [LARGE SCALE GENOMIC DNA]</scope>
    <source>
        <strain evidence="1 2">SAG 48.87</strain>
    </source>
</reference>
<gene>
    <name evidence="1" type="ORF">MNEG_11429</name>
</gene>
<proteinExistence type="predicted"/>
<name>A0A0D2LYR2_9CHLO</name>
<accession>A0A0D2LYR2</accession>
<keyword evidence="2" id="KW-1185">Reference proteome</keyword>
<dbReference type="RefSeq" id="XP_013895554.1">
    <property type="nucleotide sequence ID" value="XM_014040100.1"/>
</dbReference>
<dbReference type="AlphaFoldDB" id="A0A0D2LYR2"/>
<protein>
    <submittedName>
        <fullName evidence="1">Uncharacterized protein</fullName>
    </submittedName>
</protein>